<proteinExistence type="predicted"/>
<dbReference type="OrthoDB" id="3190691at2"/>
<dbReference type="Pfam" id="PF13483">
    <property type="entry name" value="Lactamase_B_3"/>
    <property type="match status" value="1"/>
</dbReference>
<dbReference type="Proteomes" id="UP000316196">
    <property type="component" value="Unassembled WGS sequence"/>
</dbReference>
<dbReference type="PANTHER" id="PTHR43546">
    <property type="entry name" value="UPF0173 METAL-DEPENDENT HYDROLASE MJ1163-RELATED"/>
    <property type="match status" value="1"/>
</dbReference>
<protein>
    <submittedName>
        <fullName evidence="2">L-ascorbate metabolism protein UlaG (Beta-lactamase superfamily)</fullName>
    </submittedName>
</protein>
<evidence type="ECO:0000313" key="3">
    <source>
        <dbReference type="Proteomes" id="UP000316196"/>
    </source>
</evidence>
<organism evidence="2 3">
    <name type="scientific">Propioniferax innocua</name>
    <dbReference type="NCBI Taxonomy" id="1753"/>
    <lineage>
        <taxon>Bacteria</taxon>
        <taxon>Bacillati</taxon>
        <taxon>Actinomycetota</taxon>
        <taxon>Actinomycetes</taxon>
        <taxon>Propionibacteriales</taxon>
        <taxon>Propionibacteriaceae</taxon>
        <taxon>Propioniferax</taxon>
    </lineage>
</organism>
<comment type="caution">
    <text evidence="2">The sequence shown here is derived from an EMBL/GenBank/DDBJ whole genome shotgun (WGS) entry which is preliminary data.</text>
</comment>
<dbReference type="AlphaFoldDB" id="A0A542ZRV1"/>
<keyword evidence="3" id="KW-1185">Reference proteome</keyword>
<dbReference type="SUPFAM" id="SSF56281">
    <property type="entry name" value="Metallo-hydrolase/oxidoreductase"/>
    <property type="match status" value="1"/>
</dbReference>
<sequence length="224" mass="24051">MRITHLGHAAVLVDVADRRILFDPGNFSDGWHGLEGLDAICVTHLHPDHIDPDNIGALIDANPEAEVHVEPSVVDTYELPAHVQRLAADASVELGGVRIDAVGGLHAVIHKDIPRVGNVGLVVTAEGEPTFFHPGDSLDAVPAGIDVVAVPMMGPWAAMKEHIDFLRDLDAPLGFGIHEGLLNERGWRLPFGRYGDMTSTMMHDLRDGQPWEPALTGSDATGEA</sequence>
<dbReference type="EMBL" id="VFOR01000001">
    <property type="protein sequence ID" value="TQL63026.1"/>
    <property type="molecule type" value="Genomic_DNA"/>
</dbReference>
<dbReference type="InterPro" id="IPR036866">
    <property type="entry name" value="RibonucZ/Hydroxyglut_hydro"/>
</dbReference>
<gene>
    <name evidence="2" type="ORF">FB460_0826</name>
</gene>
<accession>A0A542ZRV1</accession>
<evidence type="ECO:0000313" key="2">
    <source>
        <dbReference type="EMBL" id="TQL63026.1"/>
    </source>
</evidence>
<dbReference type="PANTHER" id="PTHR43546:SF3">
    <property type="entry name" value="UPF0173 METAL-DEPENDENT HYDROLASE MJ1163"/>
    <property type="match status" value="1"/>
</dbReference>
<dbReference type="RefSeq" id="WP_142092794.1">
    <property type="nucleotide sequence ID" value="NZ_BAAAMD010000001.1"/>
</dbReference>
<dbReference type="InterPro" id="IPR050114">
    <property type="entry name" value="UPF0173_UPF0282_UlaG_hydrolase"/>
</dbReference>
<reference evidence="2 3" key="1">
    <citation type="submission" date="2019-06" db="EMBL/GenBank/DDBJ databases">
        <title>Sequencing the genomes of 1000 actinobacteria strains.</title>
        <authorList>
            <person name="Klenk H.-P."/>
        </authorList>
    </citation>
    <scope>NUCLEOTIDE SEQUENCE [LARGE SCALE GENOMIC DNA]</scope>
    <source>
        <strain evidence="2 3">DSM 8251</strain>
    </source>
</reference>
<feature type="region of interest" description="Disordered" evidence="1">
    <location>
        <begin position="205"/>
        <end position="224"/>
    </location>
</feature>
<dbReference type="Gene3D" id="3.60.15.10">
    <property type="entry name" value="Ribonuclease Z/Hydroxyacylglutathione hydrolase-like"/>
    <property type="match status" value="1"/>
</dbReference>
<name>A0A542ZRV1_9ACTN</name>
<evidence type="ECO:0000256" key="1">
    <source>
        <dbReference type="SAM" id="MobiDB-lite"/>
    </source>
</evidence>